<keyword evidence="2" id="KW-1185">Reference proteome</keyword>
<name>A0A914H322_GLORO</name>
<evidence type="ECO:0000313" key="3">
    <source>
        <dbReference type="WBParaSite" id="Gr19_v10_g13687.t1"/>
    </source>
</evidence>
<evidence type="ECO:0000313" key="2">
    <source>
        <dbReference type="Proteomes" id="UP000887572"/>
    </source>
</evidence>
<accession>A0A914H322</accession>
<organism evidence="2 3">
    <name type="scientific">Globodera rostochiensis</name>
    <name type="common">Golden nematode worm</name>
    <name type="synonym">Heterodera rostochiensis</name>
    <dbReference type="NCBI Taxonomy" id="31243"/>
    <lineage>
        <taxon>Eukaryota</taxon>
        <taxon>Metazoa</taxon>
        <taxon>Ecdysozoa</taxon>
        <taxon>Nematoda</taxon>
        <taxon>Chromadorea</taxon>
        <taxon>Rhabditida</taxon>
        <taxon>Tylenchina</taxon>
        <taxon>Tylenchomorpha</taxon>
        <taxon>Tylenchoidea</taxon>
        <taxon>Heteroderidae</taxon>
        <taxon>Heteroderinae</taxon>
        <taxon>Globodera</taxon>
    </lineage>
</organism>
<feature type="compositionally biased region" description="Basic and acidic residues" evidence="1">
    <location>
        <begin position="50"/>
        <end position="60"/>
    </location>
</feature>
<evidence type="ECO:0000256" key="1">
    <source>
        <dbReference type="SAM" id="MobiDB-lite"/>
    </source>
</evidence>
<dbReference type="Proteomes" id="UP000887572">
    <property type="component" value="Unplaced"/>
</dbReference>
<dbReference type="AlphaFoldDB" id="A0A914H322"/>
<dbReference type="WBParaSite" id="Gr19_v10_g13687.t1">
    <property type="protein sequence ID" value="Gr19_v10_g13687.t1"/>
    <property type="gene ID" value="Gr19_v10_g13687"/>
</dbReference>
<reference evidence="3" key="1">
    <citation type="submission" date="2022-11" db="UniProtKB">
        <authorList>
            <consortium name="WormBaseParasite"/>
        </authorList>
    </citation>
    <scope>IDENTIFICATION</scope>
</reference>
<sequence>MHDRLCMFLECLRGQHRAVSRTMQGRQTWQGTLLCTEPLDEILHQDDWKRKSQSSLEKKRPVQRSFWTPTDGR</sequence>
<feature type="region of interest" description="Disordered" evidence="1">
    <location>
        <begin position="50"/>
        <end position="73"/>
    </location>
</feature>
<protein>
    <submittedName>
        <fullName evidence="3">Uncharacterized protein</fullName>
    </submittedName>
</protein>
<proteinExistence type="predicted"/>